<dbReference type="AlphaFoldDB" id="A0AAN5CX35"/>
<accession>A0AAN5CX35</accession>
<keyword evidence="4" id="KW-1185">Reference proteome</keyword>
<gene>
    <name evidence="3" type="ORF">PMAYCL1PPCAC_21832</name>
</gene>
<feature type="non-terminal residue" evidence="3">
    <location>
        <position position="242"/>
    </location>
</feature>
<proteinExistence type="predicted"/>
<dbReference type="EMBL" id="BTRK01000005">
    <property type="protein sequence ID" value="GMR51637.1"/>
    <property type="molecule type" value="Genomic_DNA"/>
</dbReference>
<dbReference type="Proteomes" id="UP001328107">
    <property type="component" value="Unassembled WGS sequence"/>
</dbReference>
<organism evidence="3 4">
    <name type="scientific">Pristionchus mayeri</name>
    <dbReference type="NCBI Taxonomy" id="1317129"/>
    <lineage>
        <taxon>Eukaryota</taxon>
        <taxon>Metazoa</taxon>
        <taxon>Ecdysozoa</taxon>
        <taxon>Nematoda</taxon>
        <taxon>Chromadorea</taxon>
        <taxon>Rhabditida</taxon>
        <taxon>Rhabditina</taxon>
        <taxon>Diplogasteromorpha</taxon>
        <taxon>Diplogasteroidea</taxon>
        <taxon>Neodiplogasteridae</taxon>
        <taxon>Pristionchus</taxon>
    </lineage>
</organism>
<comment type="caution">
    <text evidence="3">The sequence shown here is derived from an EMBL/GenBank/DDBJ whole genome shotgun (WGS) entry which is preliminary data.</text>
</comment>
<feature type="region of interest" description="Disordered" evidence="1">
    <location>
        <begin position="199"/>
        <end position="242"/>
    </location>
</feature>
<keyword evidence="2" id="KW-0472">Membrane</keyword>
<protein>
    <submittedName>
        <fullName evidence="3">Uncharacterized protein</fullName>
    </submittedName>
</protein>
<keyword evidence="2" id="KW-1133">Transmembrane helix</keyword>
<feature type="compositionally biased region" description="Basic residues" evidence="1">
    <location>
        <begin position="207"/>
        <end position="217"/>
    </location>
</feature>
<evidence type="ECO:0000256" key="2">
    <source>
        <dbReference type="SAM" id="Phobius"/>
    </source>
</evidence>
<evidence type="ECO:0000313" key="4">
    <source>
        <dbReference type="Proteomes" id="UP001328107"/>
    </source>
</evidence>
<evidence type="ECO:0000256" key="1">
    <source>
        <dbReference type="SAM" id="MobiDB-lite"/>
    </source>
</evidence>
<name>A0AAN5CX35_9BILA</name>
<feature type="transmembrane region" description="Helical" evidence="2">
    <location>
        <begin position="162"/>
        <end position="182"/>
    </location>
</feature>
<reference evidence="4" key="1">
    <citation type="submission" date="2022-10" db="EMBL/GenBank/DDBJ databases">
        <title>Genome assembly of Pristionchus species.</title>
        <authorList>
            <person name="Yoshida K."/>
            <person name="Sommer R.J."/>
        </authorList>
    </citation>
    <scope>NUCLEOTIDE SEQUENCE [LARGE SCALE GENOMIC DNA]</scope>
    <source>
        <strain evidence="4">RS5460</strain>
    </source>
</reference>
<feature type="compositionally biased region" description="Basic and acidic residues" evidence="1">
    <location>
        <begin position="218"/>
        <end position="231"/>
    </location>
</feature>
<evidence type="ECO:0000313" key="3">
    <source>
        <dbReference type="EMBL" id="GMR51637.1"/>
    </source>
</evidence>
<feature type="region of interest" description="Disordered" evidence="1">
    <location>
        <begin position="134"/>
        <end position="154"/>
    </location>
</feature>
<feature type="non-terminal residue" evidence="3">
    <location>
        <position position="1"/>
    </location>
</feature>
<sequence length="242" mass="25563">QTAWTELKSSEVFCNGAKGAWEIEFLDGEKEQLDNIPANAVICSGSLLTPTSAPGSATEAPAANGAAGCEACLASLTTIFSPCDGCPSGANSTKESTGKCILTLGADYNLIVDDKQQSTLTCVSSEGKWKTEAGDEAKQISARHAEKKSTEKPTWKAGSTGLVVAVAVLICAIGAGFVFIYIRKRKKITGVPKERGVTKKYDPNIVAKKHSKVRKTSKKDSKKESKKDSGNSKESVQSKVEA</sequence>
<keyword evidence="2" id="KW-0812">Transmembrane</keyword>